<dbReference type="EMBL" id="CP014544">
    <property type="protein sequence ID" value="AMO67013.1"/>
    <property type="molecule type" value="Genomic_DNA"/>
</dbReference>
<keyword evidence="6" id="KW-0408">Iron</keyword>
<reference evidence="15 16" key="1">
    <citation type="submission" date="2015-12" db="EMBL/GenBank/DDBJ databases">
        <authorList>
            <person name="Shamseldin A."/>
            <person name="Moawad H."/>
            <person name="Abd El-Rahim W.M."/>
            <person name="Sadowsky M.J."/>
        </authorList>
    </citation>
    <scope>NUCLEOTIDE SEQUENCE [LARGE SCALE GENOMIC DNA]</scope>
    <source>
        <strain evidence="15 16">SM2</strain>
    </source>
</reference>
<evidence type="ECO:0000313" key="15">
    <source>
        <dbReference type="EMBL" id="AMO67013.1"/>
    </source>
</evidence>
<evidence type="ECO:0000256" key="1">
    <source>
        <dbReference type="ARBA" id="ARBA00004571"/>
    </source>
</evidence>
<keyword evidence="4" id="KW-0410">Iron transport</keyword>
<evidence type="ECO:0000259" key="14">
    <source>
        <dbReference type="Pfam" id="PF07715"/>
    </source>
</evidence>
<keyword evidence="5 11" id="KW-0812">Transmembrane</keyword>
<keyword evidence="9 11" id="KW-0472">Membrane</keyword>
<evidence type="ECO:0000256" key="8">
    <source>
        <dbReference type="ARBA" id="ARBA00023077"/>
    </source>
</evidence>
<proteinExistence type="inferred from homology"/>
<accession>A0A127M1A9</accession>
<evidence type="ECO:0000256" key="12">
    <source>
        <dbReference type="RuleBase" id="RU003357"/>
    </source>
</evidence>
<evidence type="ECO:0008006" key="17">
    <source>
        <dbReference type="Google" id="ProtNLM"/>
    </source>
</evidence>
<dbReference type="STRING" id="1470434.AZF00_01265"/>
<evidence type="ECO:0000256" key="9">
    <source>
        <dbReference type="ARBA" id="ARBA00023136"/>
    </source>
</evidence>
<dbReference type="Gene3D" id="2.40.170.20">
    <property type="entry name" value="TonB-dependent receptor, beta-barrel domain"/>
    <property type="match status" value="2"/>
</dbReference>
<evidence type="ECO:0000259" key="13">
    <source>
        <dbReference type="Pfam" id="PF00593"/>
    </source>
</evidence>
<keyword evidence="8 12" id="KW-0798">TonB box</keyword>
<feature type="domain" description="TonB-dependent receptor plug" evidence="14">
    <location>
        <begin position="53"/>
        <end position="158"/>
    </location>
</feature>
<evidence type="ECO:0000313" key="16">
    <source>
        <dbReference type="Proteomes" id="UP000074119"/>
    </source>
</evidence>
<keyword evidence="2 11" id="KW-0813">Transport</keyword>
<evidence type="ECO:0000256" key="6">
    <source>
        <dbReference type="ARBA" id="ARBA00023004"/>
    </source>
</evidence>
<gene>
    <name evidence="15" type="ORF">AZF00_01265</name>
</gene>
<organism evidence="15 16">
    <name type="scientific">Zhongshania aliphaticivorans</name>
    <dbReference type="NCBI Taxonomy" id="1470434"/>
    <lineage>
        <taxon>Bacteria</taxon>
        <taxon>Pseudomonadati</taxon>
        <taxon>Pseudomonadota</taxon>
        <taxon>Gammaproteobacteria</taxon>
        <taxon>Cellvibrionales</taxon>
        <taxon>Spongiibacteraceae</taxon>
        <taxon>Zhongshania</taxon>
    </lineage>
</organism>
<evidence type="ECO:0000256" key="5">
    <source>
        <dbReference type="ARBA" id="ARBA00022692"/>
    </source>
</evidence>
<evidence type="ECO:0000256" key="7">
    <source>
        <dbReference type="ARBA" id="ARBA00023065"/>
    </source>
</evidence>
<comment type="subcellular location">
    <subcellularLocation>
        <location evidence="1 11">Cell outer membrane</location>
        <topology evidence="1 11">Multi-pass membrane protein</topology>
    </subcellularLocation>
</comment>
<dbReference type="AlphaFoldDB" id="A0A127M1A9"/>
<dbReference type="SUPFAM" id="SSF56935">
    <property type="entry name" value="Porins"/>
    <property type="match status" value="1"/>
</dbReference>
<protein>
    <recommendedName>
        <fullName evidence="17">Pesticin receptor</fullName>
    </recommendedName>
</protein>
<dbReference type="GO" id="GO:0009279">
    <property type="term" value="C:cell outer membrane"/>
    <property type="evidence" value="ECO:0007669"/>
    <property type="project" value="UniProtKB-SubCell"/>
</dbReference>
<name>A0A127M1A9_9GAMM</name>
<dbReference type="InterPro" id="IPR012910">
    <property type="entry name" value="Plug_dom"/>
</dbReference>
<evidence type="ECO:0000256" key="4">
    <source>
        <dbReference type="ARBA" id="ARBA00022496"/>
    </source>
</evidence>
<evidence type="ECO:0000256" key="11">
    <source>
        <dbReference type="PROSITE-ProRule" id="PRU01360"/>
    </source>
</evidence>
<dbReference type="KEGG" id="zal:AZF00_01265"/>
<dbReference type="Pfam" id="PF00593">
    <property type="entry name" value="TonB_dep_Rec_b-barrel"/>
    <property type="match status" value="1"/>
</dbReference>
<evidence type="ECO:0000256" key="2">
    <source>
        <dbReference type="ARBA" id="ARBA00022448"/>
    </source>
</evidence>
<dbReference type="Proteomes" id="UP000074119">
    <property type="component" value="Chromosome"/>
</dbReference>
<dbReference type="InterPro" id="IPR000531">
    <property type="entry name" value="Beta-barrel_TonB"/>
</dbReference>
<evidence type="ECO:0000256" key="10">
    <source>
        <dbReference type="ARBA" id="ARBA00023237"/>
    </source>
</evidence>
<dbReference type="RefSeq" id="WP_062382630.1">
    <property type="nucleotide sequence ID" value="NZ_CP014544.1"/>
</dbReference>
<keyword evidence="7" id="KW-0406">Ion transport</keyword>
<dbReference type="Pfam" id="PF07715">
    <property type="entry name" value="Plug"/>
    <property type="match status" value="1"/>
</dbReference>
<dbReference type="InterPro" id="IPR036942">
    <property type="entry name" value="Beta-barrel_TonB_sf"/>
</dbReference>
<comment type="similarity">
    <text evidence="11 12">Belongs to the TonB-dependent receptor family.</text>
</comment>
<dbReference type="PANTHER" id="PTHR32552">
    <property type="entry name" value="FERRICHROME IRON RECEPTOR-RELATED"/>
    <property type="match status" value="1"/>
</dbReference>
<keyword evidence="10 11" id="KW-0998">Cell outer membrane</keyword>
<dbReference type="GO" id="GO:0006826">
    <property type="term" value="P:iron ion transport"/>
    <property type="evidence" value="ECO:0007669"/>
    <property type="project" value="UniProtKB-KW"/>
</dbReference>
<sequence length="858" mass="93323">MAMDHVSRGVLLGLAVTVFSSSPHAAEVVGEKRSLSSALEEVLVTARKRAENIQETPVAVTAISGDDLRAQGILSTSELSKSVPSLQINDSTAPQIFIRGIGQRAPMARFDPSVSVYLDGIFIPRPDGQLLDTIDIESVQVLRGPQGTLFGKNNTGGALVFTLIKPGEEPGGYVEGALGNYGEQRVRAALDMPVSDEFLTRLALASHRRDGFLRDPSSSNNQSVDRLSAIFQTRWLASDAITLDTMTFLGKTRERFPSYHCSVINEDALFINGLGILWPGDTDPSNPSAYQDNCKANDRDSLPDLVTNQGPTQHQIKHQDTLMFGATLNWELNENHSLKTILGYRDAIKKGPQQTADEGGPEPFLRGIVLDDADQESLTLELQLNGQFFDGAVEYATGVFWQDEFKSERYLLSSPLVGIDAINLAQLAAGRVPDASLIPPGGSAPPIVGALVPLDTLQDFDIDGETLAIFTQATWHINEHFELTLGGRYTEEDRQSELITRTSDLAAVTDIVSADPRFLTLDPAMGLLTYLGVWAEDPISLANNILKASVSGEVGSPLGAPVRDYMDSTFKEFTPMASGSWLVPDAWLDGSFISSGMAYATLSNGFKSGFHEPSGVDGLLVVEPESLENREIGFKVDALEHSLRVNVALYSMTFENMQLITVGLDSANSLVVTSQNAGKSMIEGGEIEILWLPSPEMLVSLTYSNNNYKFLEFDDVALTPLAVSGEKVVLDRSDEEFAVSPRQSASLGVQYTIVSDIGLIVPRFDLSYKGETYMGFDDGSWEVTKTNPGAVYADDYILLDARLSWTNINDDLSIAAYVKNLTDERYDIGAVATGESLGTFARVLGEPRFYGVEVRKTF</sequence>
<evidence type="ECO:0000256" key="3">
    <source>
        <dbReference type="ARBA" id="ARBA00022452"/>
    </source>
</evidence>
<feature type="domain" description="TonB-dependent receptor-like beta-barrel" evidence="13">
    <location>
        <begin position="279"/>
        <end position="821"/>
    </location>
</feature>
<dbReference type="InterPro" id="IPR039426">
    <property type="entry name" value="TonB-dep_rcpt-like"/>
</dbReference>
<dbReference type="PROSITE" id="PS52016">
    <property type="entry name" value="TONB_DEPENDENT_REC_3"/>
    <property type="match status" value="1"/>
</dbReference>
<dbReference type="PANTHER" id="PTHR32552:SF81">
    <property type="entry name" value="TONB-DEPENDENT OUTER MEMBRANE RECEPTOR"/>
    <property type="match status" value="1"/>
</dbReference>
<keyword evidence="3 11" id="KW-1134">Transmembrane beta strand</keyword>